<organism evidence="1">
    <name type="scientific">Arundo donax</name>
    <name type="common">Giant reed</name>
    <name type="synonym">Donax arundinaceus</name>
    <dbReference type="NCBI Taxonomy" id="35708"/>
    <lineage>
        <taxon>Eukaryota</taxon>
        <taxon>Viridiplantae</taxon>
        <taxon>Streptophyta</taxon>
        <taxon>Embryophyta</taxon>
        <taxon>Tracheophyta</taxon>
        <taxon>Spermatophyta</taxon>
        <taxon>Magnoliopsida</taxon>
        <taxon>Liliopsida</taxon>
        <taxon>Poales</taxon>
        <taxon>Poaceae</taxon>
        <taxon>PACMAD clade</taxon>
        <taxon>Arundinoideae</taxon>
        <taxon>Arundineae</taxon>
        <taxon>Arundo</taxon>
    </lineage>
</organism>
<accession>A0A0A9BAC2</accession>
<name>A0A0A9BAC2_ARUDO</name>
<proteinExistence type="predicted"/>
<dbReference type="EMBL" id="GBRH01238807">
    <property type="protein sequence ID" value="JAD59088.1"/>
    <property type="molecule type" value="Transcribed_RNA"/>
</dbReference>
<evidence type="ECO:0000313" key="1">
    <source>
        <dbReference type="EMBL" id="JAD59088.1"/>
    </source>
</evidence>
<sequence length="8" mass="945">MLMCTSIF</sequence>
<protein>
    <submittedName>
        <fullName evidence="1">Uncharacterized protein</fullName>
    </submittedName>
</protein>
<reference evidence="1" key="2">
    <citation type="journal article" date="2015" name="Data Brief">
        <title>Shoot transcriptome of the giant reed, Arundo donax.</title>
        <authorList>
            <person name="Barrero R.A."/>
            <person name="Guerrero F.D."/>
            <person name="Moolhuijzen P."/>
            <person name="Goolsby J.A."/>
            <person name="Tidwell J."/>
            <person name="Bellgard S.E."/>
            <person name="Bellgard M.I."/>
        </authorList>
    </citation>
    <scope>NUCLEOTIDE SEQUENCE</scope>
    <source>
        <tissue evidence="1">Shoot tissue taken approximately 20 cm above the soil surface</tissue>
    </source>
</reference>
<reference evidence="1" key="1">
    <citation type="submission" date="2014-09" db="EMBL/GenBank/DDBJ databases">
        <authorList>
            <person name="Magalhaes I.L.F."/>
            <person name="Oliveira U."/>
            <person name="Santos F.R."/>
            <person name="Vidigal T.H.D.A."/>
            <person name="Brescovit A.D."/>
            <person name="Santos A.J."/>
        </authorList>
    </citation>
    <scope>NUCLEOTIDE SEQUENCE</scope>
    <source>
        <tissue evidence="1">Shoot tissue taken approximately 20 cm above the soil surface</tissue>
    </source>
</reference>